<reference evidence="4" key="1">
    <citation type="submission" date="2023-03" db="EMBL/GenBank/DDBJ databases">
        <title>Parabacteroides distasonis, a bacteria resistant against UC.</title>
        <authorList>
            <person name="Dai W."/>
        </authorList>
    </citation>
    <scope>NUCLEOTIDE SEQUENCE</scope>
    <source>
        <strain evidence="4">F1-28</strain>
    </source>
</reference>
<name>A0AAX3QY43_PARDI</name>
<keyword evidence="1" id="KW-0812">Transmembrane</keyword>
<organism evidence="4 5">
    <name type="scientific">Parabacteroides distasonis</name>
    <dbReference type="NCBI Taxonomy" id="823"/>
    <lineage>
        <taxon>Bacteria</taxon>
        <taxon>Pseudomonadati</taxon>
        <taxon>Bacteroidota</taxon>
        <taxon>Bacteroidia</taxon>
        <taxon>Bacteroidales</taxon>
        <taxon>Tannerellaceae</taxon>
        <taxon>Parabacteroides</taxon>
    </lineage>
</organism>
<evidence type="ECO:0000259" key="3">
    <source>
        <dbReference type="Pfam" id="PF13439"/>
    </source>
</evidence>
<dbReference type="InterPro" id="IPR028098">
    <property type="entry name" value="Glyco_trans_4-like_N"/>
</dbReference>
<dbReference type="EC" id="2.4.-.-" evidence="4"/>
<dbReference type="InterPro" id="IPR001296">
    <property type="entry name" value="Glyco_trans_1"/>
</dbReference>
<dbReference type="GO" id="GO:0016757">
    <property type="term" value="F:glycosyltransferase activity"/>
    <property type="evidence" value="ECO:0007669"/>
    <property type="project" value="UniProtKB-KW"/>
</dbReference>
<dbReference type="Gene3D" id="3.40.50.2000">
    <property type="entry name" value="Glycogen Phosphorylase B"/>
    <property type="match status" value="2"/>
</dbReference>
<sequence length="359" mass="40914">MKKILFVIGTMTNGGAERVMSVLVTWFCKQGYEVSVTTIIDNKIDYPLDNRAHYYPLRFKGRGVQRNIDRIRQLRSIMKRTQADVVVSFLSIINIATLIASMGLNKKIVLSERNDPSKEPLGRLNRLIRNLLYSFLRCDNFVFQTHDAMIYFNKSIQNRSNIIPNPLSVLPDIYEGVRRKRIVTIARLEPQKNISLLIKCFYNICCRYPDYILDIYGKGILLDELKMYTEMLGIGEKVIFHGFVKNLHEHIKDASIYVMSSNYEGISNGMLEALAMGIPVVATDCPIGGAKMYIEHGINGLLVPVGDEEKLTEALTTMIERPEYAESLGRRAINIRRDLSVENIGLMWKRVIDGGDVLQ</sequence>
<evidence type="ECO:0000259" key="2">
    <source>
        <dbReference type="Pfam" id="PF00534"/>
    </source>
</evidence>
<evidence type="ECO:0000256" key="1">
    <source>
        <dbReference type="SAM" id="Phobius"/>
    </source>
</evidence>
<gene>
    <name evidence="4" type="ORF">P2T59_10240</name>
</gene>
<feature type="transmembrane region" description="Helical" evidence="1">
    <location>
        <begin position="85"/>
        <end position="104"/>
    </location>
</feature>
<protein>
    <submittedName>
        <fullName evidence="4">Glycosyltransferase</fullName>
        <ecNumber evidence="4">2.4.-.-</ecNumber>
    </submittedName>
</protein>
<feature type="domain" description="Glycosyltransferase subfamily 4-like N-terminal" evidence="3">
    <location>
        <begin position="14"/>
        <end position="166"/>
    </location>
</feature>
<dbReference type="SUPFAM" id="SSF53756">
    <property type="entry name" value="UDP-Glycosyltransferase/glycogen phosphorylase"/>
    <property type="match status" value="1"/>
</dbReference>
<dbReference type="Pfam" id="PF13439">
    <property type="entry name" value="Glyco_transf_4"/>
    <property type="match status" value="1"/>
</dbReference>
<dbReference type="PANTHER" id="PTHR12526">
    <property type="entry name" value="GLYCOSYLTRANSFERASE"/>
    <property type="match status" value="1"/>
</dbReference>
<proteinExistence type="predicted"/>
<feature type="domain" description="Glycosyl transferase family 1" evidence="2">
    <location>
        <begin position="179"/>
        <end position="333"/>
    </location>
</feature>
<keyword evidence="1" id="KW-0472">Membrane</keyword>
<dbReference type="RefSeq" id="WP_122144832.1">
    <property type="nucleotide sequence ID" value="NZ_CP120353.1"/>
</dbReference>
<evidence type="ECO:0000313" key="4">
    <source>
        <dbReference type="EMBL" id="WET66345.1"/>
    </source>
</evidence>
<keyword evidence="4" id="KW-0808">Transferase</keyword>
<accession>A0AAX3QY43</accession>
<dbReference type="EMBL" id="CP120353">
    <property type="protein sequence ID" value="WET66345.1"/>
    <property type="molecule type" value="Genomic_DNA"/>
</dbReference>
<keyword evidence="4" id="KW-0328">Glycosyltransferase</keyword>
<dbReference type="AlphaFoldDB" id="A0AAX3QY43"/>
<keyword evidence="1" id="KW-1133">Transmembrane helix</keyword>
<dbReference type="Proteomes" id="UP001221009">
    <property type="component" value="Chromosome"/>
</dbReference>
<dbReference type="Pfam" id="PF00534">
    <property type="entry name" value="Glycos_transf_1"/>
    <property type="match status" value="1"/>
</dbReference>
<evidence type="ECO:0000313" key="5">
    <source>
        <dbReference type="Proteomes" id="UP001221009"/>
    </source>
</evidence>